<comment type="caution">
    <text evidence="1">The sequence shown here is derived from an EMBL/GenBank/DDBJ whole genome shotgun (WGS) entry which is preliminary data.</text>
</comment>
<sequence>MLEFRSHEVSIDPRHVVKVGPPAELAGGPTPSAIPGPAEADGVSRRLRAAPCETTGSAMLAVKKPYWPYAVASERAAGACLPQRANNGNNVSMVFTDTGSLQRISARLLSAQAFAVTQGFDGSCSDHPALCFARFQTTSHSRFNQEQLVSSMKLAVVLRG</sequence>
<organism evidence="1 2">
    <name type="scientific">Hyalomma asiaticum</name>
    <name type="common">Tick</name>
    <dbReference type="NCBI Taxonomy" id="266040"/>
    <lineage>
        <taxon>Eukaryota</taxon>
        <taxon>Metazoa</taxon>
        <taxon>Ecdysozoa</taxon>
        <taxon>Arthropoda</taxon>
        <taxon>Chelicerata</taxon>
        <taxon>Arachnida</taxon>
        <taxon>Acari</taxon>
        <taxon>Parasitiformes</taxon>
        <taxon>Ixodida</taxon>
        <taxon>Ixodoidea</taxon>
        <taxon>Ixodidae</taxon>
        <taxon>Hyalomminae</taxon>
        <taxon>Hyalomma</taxon>
    </lineage>
</organism>
<dbReference type="EMBL" id="CM023481">
    <property type="protein sequence ID" value="KAH6947328.1"/>
    <property type="molecule type" value="Genomic_DNA"/>
</dbReference>
<reference evidence="1" key="1">
    <citation type="submission" date="2020-05" db="EMBL/GenBank/DDBJ databases">
        <title>Large-scale comparative analyses of tick genomes elucidate their genetic diversity and vector capacities.</title>
        <authorList>
            <person name="Jia N."/>
            <person name="Wang J."/>
            <person name="Shi W."/>
            <person name="Du L."/>
            <person name="Sun Y."/>
            <person name="Zhan W."/>
            <person name="Jiang J."/>
            <person name="Wang Q."/>
            <person name="Zhang B."/>
            <person name="Ji P."/>
            <person name="Sakyi L.B."/>
            <person name="Cui X."/>
            <person name="Yuan T."/>
            <person name="Jiang B."/>
            <person name="Yang W."/>
            <person name="Lam T.T.-Y."/>
            <person name="Chang Q."/>
            <person name="Ding S."/>
            <person name="Wang X."/>
            <person name="Zhu J."/>
            <person name="Ruan X."/>
            <person name="Zhao L."/>
            <person name="Wei J."/>
            <person name="Que T."/>
            <person name="Du C."/>
            <person name="Cheng J."/>
            <person name="Dai P."/>
            <person name="Han X."/>
            <person name="Huang E."/>
            <person name="Gao Y."/>
            <person name="Liu J."/>
            <person name="Shao H."/>
            <person name="Ye R."/>
            <person name="Li L."/>
            <person name="Wei W."/>
            <person name="Wang X."/>
            <person name="Wang C."/>
            <person name="Yang T."/>
            <person name="Huo Q."/>
            <person name="Li W."/>
            <person name="Guo W."/>
            <person name="Chen H."/>
            <person name="Zhou L."/>
            <person name="Ni X."/>
            <person name="Tian J."/>
            <person name="Zhou Y."/>
            <person name="Sheng Y."/>
            <person name="Liu T."/>
            <person name="Pan Y."/>
            <person name="Xia L."/>
            <person name="Li J."/>
            <person name="Zhao F."/>
            <person name="Cao W."/>
        </authorList>
    </citation>
    <scope>NUCLEOTIDE SEQUENCE</scope>
    <source>
        <strain evidence="1">Hyas-2018</strain>
    </source>
</reference>
<name>A0ACB7TME8_HYAAI</name>
<evidence type="ECO:0000313" key="1">
    <source>
        <dbReference type="EMBL" id="KAH6947328.1"/>
    </source>
</evidence>
<evidence type="ECO:0000313" key="2">
    <source>
        <dbReference type="Proteomes" id="UP000821845"/>
    </source>
</evidence>
<gene>
    <name evidence="1" type="ORF">HPB50_018422</name>
</gene>
<accession>A0ACB7TME8</accession>
<dbReference type="Proteomes" id="UP000821845">
    <property type="component" value="Chromosome 1"/>
</dbReference>
<keyword evidence="2" id="KW-1185">Reference proteome</keyword>
<protein>
    <submittedName>
        <fullName evidence="1">Uncharacterized protein</fullName>
    </submittedName>
</protein>
<proteinExistence type="predicted"/>